<sequence length="157" mass="17846">MFIIVKFGNNESMLVNPRCAVINLLTNIKGRAGFANTNKTIDLSDKNGLIKDLDVHKFENAAKFLTSQETYILVQKERMLKDGDSPLSKTAQYTYMPLLDRYGDLFPNFRIHLAEVQDDRKKQRLRTGPKSPSPAGKLIGRTSKKLDMGTKKNSRRK</sequence>
<evidence type="ECO:0000313" key="2">
    <source>
        <dbReference type="EMBL" id="CEK59090.1"/>
    </source>
</evidence>
<protein>
    <submittedName>
        <fullName evidence="2">Uncharacterized protein</fullName>
    </submittedName>
</protein>
<dbReference type="PANTHER" id="PTHR33887">
    <property type="entry name" value="PB1 DOMAIN-CONTAINING PROTEIN"/>
    <property type="match status" value="1"/>
</dbReference>
<dbReference type="Pfam" id="PF15874">
    <property type="entry name" value="Il2rg"/>
    <property type="match status" value="1"/>
</dbReference>
<dbReference type="EMBL" id="HACG01012225">
    <property type="protein sequence ID" value="CEK59090.1"/>
    <property type="molecule type" value="Transcribed_RNA"/>
</dbReference>
<proteinExistence type="predicted"/>
<accession>A0A0B6YUD4</accession>
<reference evidence="2" key="1">
    <citation type="submission" date="2014-12" db="EMBL/GenBank/DDBJ databases">
        <title>Insight into the proteome of Arion vulgaris.</title>
        <authorList>
            <person name="Aradska J."/>
            <person name="Bulat T."/>
            <person name="Smidak R."/>
            <person name="Sarate P."/>
            <person name="Gangsoo J."/>
            <person name="Sialana F."/>
            <person name="Bilban M."/>
            <person name="Lubec G."/>
        </authorList>
    </citation>
    <scope>NUCLEOTIDE SEQUENCE</scope>
    <source>
        <tissue evidence="2">Skin</tissue>
    </source>
</reference>
<gene>
    <name evidence="2" type="primary">ORF35159</name>
</gene>
<dbReference type="PANTHER" id="PTHR33887:SF5">
    <property type="entry name" value="PB1 DOMAIN-CONTAINING PROTEIN"/>
    <property type="match status" value="1"/>
</dbReference>
<evidence type="ECO:0000256" key="1">
    <source>
        <dbReference type="SAM" id="MobiDB-lite"/>
    </source>
</evidence>
<feature type="region of interest" description="Disordered" evidence="1">
    <location>
        <begin position="117"/>
        <end position="157"/>
    </location>
</feature>
<name>A0A0B6YUD4_9EUPU</name>
<organism evidence="2">
    <name type="scientific">Arion vulgaris</name>
    <dbReference type="NCBI Taxonomy" id="1028688"/>
    <lineage>
        <taxon>Eukaryota</taxon>
        <taxon>Metazoa</taxon>
        <taxon>Spiralia</taxon>
        <taxon>Lophotrochozoa</taxon>
        <taxon>Mollusca</taxon>
        <taxon>Gastropoda</taxon>
        <taxon>Heterobranchia</taxon>
        <taxon>Euthyneura</taxon>
        <taxon>Panpulmonata</taxon>
        <taxon>Eupulmonata</taxon>
        <taxon>Stylommatophora</taxon>
        <taxon>Helicina</taxon>
        <taxon>Arionoidea</taxon>
        <taxon>Arionidae</taxon>
        <taxon>Arion</taxon>
    </lineage>
</organism>
<dbReference type="InterPro" id="IPR039471">
    <property type="entry name" value="CXorf65-like"/>
</dbReference>
<dbReference type="AlphaFoldDB" id="A0A0B6YUD4"/>